<dbReference type="Pfam" id="PF05699">
    <property type="entry name" value="Dimer_Tnp_hAT"/>
    <property type="match status" value="1"/>
</dbReference>
<organism evidence="2 3">
    <name type="scientific">Cinara cedri</name>
    <dbReference type="NCBI Taxonomy" id="506608"/>
    <lineage>
        <taxon>Eukaryota</taxon>
        <taxon>Metazoa</taxon>
        <taxon>Ecdysozoa</taxon>
        <taxon>Arthropoda</taxon>
        <taxon>Hexapoda</taxon>
        <taxon>Insecta</taxon>
        <taxon>Pterygota</taxon>
        <taxon>Neoptera</taxon>
        <taxon>Paraneoptera</taxon>
        <taxon>Hemiptera</taxon>
        <taxon>Sternorrhyncha</taxon>
        <taxon>Aphidomorpha</taxon>
        <taxon>Aphidoidea</taxon>
        <taxon>Aphididae</taxon>
        <taxon>Lachninae</taxon>
        <taxon>Cinara</taxon>
    </lineage>
</organism>
<evidence type="ECO:0000259" key="1">
    <source>
        <dbReference type="Pfam" id="PF05699"/>
    </source>
</evidence>
<dbReference type="InterPro" id="IPR052035">
    <property type="entry name" value="ZnF_BED_domain_contain"/>
</dbReference>
<sequence length="196" mass="22086">MFHEDDLNEFSCTGGTTGSLGRHLKSVNNLKPTKSQSTSIVSLNQISALLDPRYKDLEHESLDSRESIRKEMKSILETNYPLQVSVTEHPKNAHTNAMALLYGDEMIDMDDPKVKLQGYLAEPQLRFDLDPFEWWGTRTIMYPIISGCAKKYLTILAISVSSEKCFSTAGNIVIPKMSCLLPENVIKLVFCIKIKI</sequence>
<dbReference type="PANTHER" id="PTHR46481">
    <property type="entry name" value="ZINC FINGER BED DOMAIN-CONTAINING PROTEIN 4"/>
    <property type="match status" value="1"/>
</dbReference>
<protein>
    <submittedName>
        <fullName evidence="2">Ribonuclease H-like domain,HAT, C-terminal dimerisation domain</fullName>
    </submittedName>
</protein>
<keyword evidence="3" id="KW-1185">Reference proteome</keyword>
<dbReference type="SUPFAM" id="SSF53098">
    <property type="entry name" value="Ribonuclease H-like"/>
    <property type="match status" value="1"/>
</dbReference>
<dbReference type="Proteomes" id="UP000325440">
    <property type="component" value="Unassembled WGS sequence"/>
</dbReference>
<dbReference type="AlphaFoldDB" id="A0A5E4ML88"/>
<dbReference type="PANTHER" id="PTHR46481:SF9">
    <property type="entry name" value="ZINC FINGER BED DOMAIN-CONTAINING PROTEIN 1-LIKE"/>
    <property type="match status" value="1"/>
</dbReference>
<evidence type="ECO:0000313" key="2">
    <source>
        <dbReference type="EMBL" id="VVC30178.1"/>
    </source>
</evidence>
<dbReference type="GO" id="GO:0046983">
    <property type="term" value="F:protein dimerization activity"/>
    <property type="evidence" value="ECO:0007669"/>
    <property type="project" value="InterPro"/>
</dbReference>
<evidence type="ECO:0000313" key="3">
    <source>
        <dbReference type="Proteomes" id="UP000325440"/>
    </source>
</evidence>
<reference evidence="2 3" key="1">
    <citation type="submission" date="2019-08" db="EMBL/GenBank/DDBJ databases">
        <authorList>
            <person name="Alioto T."/>
            <person name="Alioto T."/>
            <person name="Gomez Garrido J."/>
        </authorList>
    </citation>
    <scope>NUCLEOTIDE SEQUENCE [LARGE SCALE GENOMIC DNA]</scope>
</reference>
<gene>
    <name evidence="2" type="ORF">CINCED_3A012215</name>
</gene>
<dbReference type="InterPro" id="IPR008906">
    <property type="entry name" value="HATC_C_dom"/>
</dbReference>
<dbReference type="InterPro" id="IPR012337">
    <property type="entry name" value="RNaseH-like_sf"/>
</dbReference>
<name>A0A5E4ML88_9HEMI</name>
<dbReference type="EMBL" id="CABPRJ010000507">
    <property type="protein sequence ID" value="VVC30178.1"/>
    <property type="molecule type" value="Genomic_DNA"/>
</dbReference>
<accession>A0A5E4ML88</accession>
<dbReference type="OrthoDB" id="3062869at2759"/>
<feature type="domain" description="HAT C-terminal dimerisation" evidence="1">
    <location>
        <begin position="116"/>
        <end position="190"/>
    </location>
</feature>
<proteinExistence type="predicted"/>